<dbReference type="EMBL" id="CP011125">
    <property type="protein sequence ID" value="AKF05875.1"/>
    <property type="molecule type" value="Genomic_DNA"/>
</dbReference>
<evidence type="ECO:0000259" key="4">
    <source>
        <dbReference type="Pfam" id="PF13336"/>
    </source>
</evidence>
<keyword evidence="2 5" id="KW-0808">Transferase</keyword>
<evidence type="ECO:0000313" key="5">
    <source>
        <dbReference type="EMBL" id="AKF05875.1"/>
    </source>
</evidence>
<dbReference type="Pfam" id="PF02550">
    <property type="entry name" value="AcetylCoA_hydro"/>
    <property type="match status" value="1"/>
</dbReference>
<protein>
    <submittedName>
        <fullName evidence="5">4-hydroxybutyrate coenzyme A transferase</fullName>
    </submittedName>
</protein>
<dbReference type="STRING" id="927083.DB32_003024"/>
<dbReference type="GO" id="GO:0008775">
    <property type="term" value="F:acetate CoA-transferase activity"/>
    <property type="evidence" value="ECO:0007669"/>
    <property type="project" value="InterPro"/>
</dbReference>
<dbReference type="Proteomes" id="UP000034883">
    <property type="component" value="Chromosome"/>
</dbReference>
<dbReference type="OrthoDB" id="9801795at2"/>
<keyword evidence="6" id="KW-1185">Reference proteome</keyword>
<evidence type="ECO:0000256" key="1">
    <source>
        <dbReference type="ARBA" id="ARBA00009632"/>
    </source>
</evidence>
<dbReference type="GO" id="GO:0006083">
    <property type="term" value="P:acetate metabolic process"/>
    <property type="evidence" value="ECO:0007669"/>
    <property type="project" value="InterPro"/>
</dbReference>
<dbReference type="SUPFAM" id="SSF100950">
    <property type="entry name" value="NagB/RpiA/CoA transferase-like"/>
    <property type="match status" value="2"/>
</dbReference>
<dbReference type="Gene3D" id="3.40.1080.10">
    <property type="entry name" value="Glutaconate Coenzyme A-transferase"/>
    <property type="match status" value="1"/>
</dbReference>
<dbReference type="RefSeq" id="WP_053233098.1">
    <property type="nucleotide sequence ID" value="NZ_CP011125.1"/>
</dbReference>
<dbReference type="InterPro" id="IPR037171">
    <property type="entry name" value="NagB/RpiA_transferase-like"/>
</dbReference>
<dbReference type="PANTHER" id="PTHR21432:SF20">
    <property type="entry name" value="ACETYL-COA HYDROLASE"/>
    <property type="match status" value="1"/>
</dbReference>
<feature type="domain" description="Acetyl-CoA hydrolase/transferase C-terminal" evidence="4">
    <location>
        <begin position="265"/>
        <end position="418"/>
    </location>
</feature>
<comment type="similarity">
    <text evidence="1">Belongs to the acetyl-CoA hydrolase/transferase family.</text>
</comment>
<sequence>MRVVSTPEEAVAPIESGHRVYLHEAAMAPVSLIHAMTERARALRDVEVVHLHTNAPAPYVAPDMVGHVRHNALFVGANVREAVQSGRADFTPVFLSEVPSLFRDGTLPLDVAMVQVSPPNRHGYCRLGTSVACARAAVDHARVVIAEINEQVPRTDGNSAVHVDRITLAVHVDRALPEHHDEPPGPVERAIGALVAAQIPDGATLQMGIGSIPDAVLDALHSRSDLGIHTEMFSDGVLRLVKSGAVTGARKTRFKNRVVTSFAMGSRALYEHCDHNASIEFHPSDVVNDAVEIASQHAMMAINSAIAIDLTGQVCADSIGDRIWSGIGGQMDFVRGAVQSPGGKAFIALPSTAKNGTLSRIVPRLSPGSGVVTTRGHVQWVVTEHGAVNLRGRSLRERADMLISIAHPDFRAELRAAAVERKLFV</sequence>
<proteinExistence type="inferred from homology"/>
<dbReference type="InterPro" id="IPR046433">
    <property type="entry name" value="ActCoA_hydro"/>
</dbReference>
<gene>
    <name evidence="5" type="ORF">DB32_003024</name>
</gene>
<evidence type="ECO:0000259" key="3">
    <source>
        <dbReference type="Pfam" id="PF02550"/>
    </source>
</evidence>
<accession>A0A0F6W2K1</accession>
<evidence type="ECO:0000256" key="2">
    <source>
        <dbReference type="ARBA" id="ARBA00022679"/>
    </source>
</evidence>
<dbReference type="InterPro" id="IPR038460">
    <property type="entry name" value="AcetylCoA_hyd_C_sf"/>
</dbReference>
<dbReference type="AlphaFoldDB" id="A0A0F6W2K1"/>
<dbReference type="InterPro" id="IPR003702">
    <property type="entry name" value="ActCoA_hydro_N"/>
</dbReference>
<dbReference type="KEGG" id="samy:DB32_003024"/>
<reference evidence="5 6" key="1">
    <citation type="submission" date="2015-03" db="EMBL/GenBank/DDBJ databases">
        <title>Genome assembly of Sandaracinus amylolyticus DSM 53668.</title>
        <authorList>
            <person name="Sharma G."/>
            <person name="Subramanian S."/>
        </authorList>
    </citation>
    <scope>NUCLEOTIDE SEQUENCE [LARGE SCALE GENOMIC DNA]</scope>
    <source>
        <strain evidence="5 6">DSM 53668</strain>
    </source>
</reference>
<dbReference type="PANTHER" id="PTHR21432">
    <property type="entry name" value="ACETYL-COA HYDROLASE-RELATED"/>
    <property type="match status" value="1"/>
</dbReference>
<feature type="domain" description="Acetyl-CoA hydrolase/transferase N-terminal" evidence="3">
    <location>
        <begin position="4"/>
        <end position="170"/>
    </location>
</feature>
<dbReference type="Pfam" id="PF13336">
    <property type="entry name" value="AcetylCoA_hyd_C"/>
    <property type="match status" value="1"/>
</dbReference>
<organism evidence="5 6">
    <name type="scientific">Sandaracinus amylolyticus</name>
    <dbReference type="NCBI Taxonomy" id="927083"/>
    <lineage>
        <taxon>Bacteria</taxon>
        <taxon>Pseudomonadati</taxon>
        <taxon>Myxococcota</taxon>
        <taxon>Polyangia</taxon>
        <taxon>Polyangiales</taxon>
        <taxon>Sandaracinaceae</taxon>
        <taxon>Sandaracinus</taxon>
    </lineage>
</organism>
<dbReference type="Gene3D" id="3.40.1080.20">
    <property type="entry name" value="Acetyl-CoA hydrolase/transferase C-terminal domain"/>
    <property type="match status" value="1"/>
</dbReference>
<dbReference type="Gene3D" id="3.30.750.70">
    <property type="entry name" value="4-hydroxybutyrate coenzyme like domains"/>
    <property type="match status" value="1"/>
</dbReference>
<name>A0A0F6W2K1_9BACT</name>
<dbReference type="InterPro" id="IPR026888">
    <property type="entry name" value="AcetylCoA_hyd_C"/>
</dbReference>
<evidence type="ECO:0000313" key="6">
    <source>
        <dbReference type="Proteomes" id="UP000034883"/>
    </source>
</evidence>